<dbReference type="InterPro" id="IPR052789">
    <property type="entry name" value="SSUH2_homolog"/>
</dbReference>
<accession>A0A1S3KF27</accession>
<feature type="compositionally biased region" description="Low complexity" evidence="1">
    <location>
        <begin position="36"/>
        <end position="62"/>
    </location>
</feature>
<dbReference type="OrthoDB" id="3355217at2759"/>
<gene>
    <name evidence="3" type="primary">LOC106181411</name>
</gene>
<evidence type="ECO:0000313" key="2">
    <source>
        <dbReference type="Proteomes" id="UP000085678"/>
    </source>
</evidence>
<evidence type="ECO:0000256" key="1">
    <source>
        <dbReference type="SAM" id="MobiDB-lite"/>
    </source>
</evidence>
<dbReference type="Proteomes" id="UP000085678">
    <property type="component" value="Unplaced"/>
</dbReference>
<sequence length="413" mass="45761">MSGERQPLLNPLASGGYPNTGHQGYGPGQPQPPYPQGSLAAPGGAPPGQQGPDQAAAATAPPLEKMDHVAGYENVGFNAAAAPPPAYADAVAQGPPPERRDIQNVPVITEEQAREAMLQYVAEHCCYGSGTAKEMVFRDLQSSSAFHYTLETFTEKRQTSWAYEPYIGQPIDGPHNGPAPGPWDIQVQPPTKFKTQHSHVEVPHTASVKPCHDCIGNGRVRCHHCHGCGHSRCHHCHGHGTVERYEDGHHHHHTCHVCHGSGNARCHVCHGHGQVPCRTCDAKGNLKCFIRLTITWTNNMNDHIVERTSLPDELIRSVTGQVAFEEELPRVWPINHFPDATINQASQQLVERHNTQFQMERILLQRHQVRIIPVTESLYTWKGKDYNFFVYGFENKVWTSNYPQSCCCGCTII</sequence>
<dbReference type="AlphaFoldDB" id="A0A1S3KF27"/>
<dbReference type="PANTHER" id="PTHR48465:SF1">
    <property type="entry name" value="PROTEIN SSUH2 HOMOLOG"/>
    <property type="match status" value="1"/>
</dbReference>
<keyword evidence="2" id="KW-1185">Reference proteome</keyword>
<feature type="region of interest" description="Disordered" evidence="1">
    <location>
        <begin position="1"/>
        <end position="64"/>
    </location>
</feature>
<protein>
    <submittedName>
        <fullName evidence="3">Protein SSUH2 homolog isoform X1</fullName>
    </submittedName>
</protein>
<name>A0A1S3KF27_LINAN</name>
<dbReference type="GeneID" id="106181411"/>
<dbReference type="PANTHER" id="PTHR48465">
    <property type="entry name" value="PROTEIN SSUH2 HOMOLOG"/>
    <property type="match status" value="1"/>
</dbReference>
<organism evidence="2 3">
    <name type="scientific">Lingula anatina</name>
    <name type="common">Brachiopod</name>
    <name type="synonym">Lingula unguis</name>
    <dbReference type="NCBI Taxonomy" id="7574"/>
    <lineage>
        <taxon>Eukaryota</taxon>
        <taxon>Metazoa</taxon>
        <taxon>Spiralia</taxon>
        <taxon>Lophotrochozoa</taxon>
        <taxon>Brachiopoda</taxon>
        <taxon>Linguliformea</taxon>
        <taxon>Lingulata</taxon>
        <taxon>Lingulida</taxon>
        <taxon>Linguloidea</taxon>
        <taxon>Lingulidae</taxon>
        <taxon>Lingula</taxon>
    </lineage>
</organism>
<evidence type="ECO:0000313" key="3">
    <source>
        <dbReference type="RefSeq" id="XP_013421238.1"/>
    </source>
</evidence>
<dbReference type="RefSeq" id="XP_013421238.1">
    <property type="nucleotide sequence ID" value="XM_013565784.2"/>
</dbReference>
<dbReference type="KEGG" id="lak:106181411"/>
<reference evidence="3" key="1">
    <citation type="submission" date="2025-08" db="UniProtKB">
        <authorList>
            <consortium name="RefSeq"/>
        </authorList>
    </citation>
    <scope>IDENTIFICATION</scope>
    <source>
        <tissue evidence="3">Gonads</tissue>
    </source>
</reference>
<proteinExistence type="predicted"/>
<dbReference type="InParanoid" id="A0A1S3KF27"/>